<evidence type="ECO:0000313" key="1">
    <source>
        <dbReference type="EMBL" id="QFS49718.1"/>
    </source>
</evidence>
<keyword evidence="2" id="KW-1185">Reference proteome</keyword>
<sequence length="42" mass="4978">MTLKQDLLQTLRDQPVWEIREAQVDIFLHERLIDDAIKTVEG</sequence>
<dbReference type="RefSeq" id="WP_267255914.1">
    <property type="nucleotide sequence ID" value="NZ_CP045227.1"/>
</dbReference>
<dbReference type="KEGG" id="nsh:GXM_07212"/>
<gene>
    <name evidence="1" type="ORF">GXM_07212</name>
</gene>
<evidence type="ECO:0000313" key="2">
    <source>
        <dbReference type="Proteomes" id="UP000326678"/>
    </source>
</evidence>
<dbReference type="EMBL" id="CP045227">
    <property type="protein sequence ID" value="QFS49718.1"/>
    <property type="molecule type" value="Genomic_DNA"/>
</dbReference>
<proteinExistence type="predicted"/>
<dbReference type="AlphaFoldDB" id="A0A5P8WAB8"/>
<dbReference type="Proteomes" id="UP000326678">
    <property type="component" value="Chromosome Gxm2"/>
</dbReference>
<protein>
    <submittedName>
        <fullName evidence="1">SWIM zinc finger domain-containing protein</fullName>
    </submittedName>
</protein>
<accession>A0A5P8WAB8</accession>
<reference evidence="1 2" key="1">
    <citation type="submission" date="2019-10" db="EMBL/GenBank/DDBJ databases">
        <title>Genomic and transcriptomic insights into the perfect genentic adaptation of a filamentous nitrogen-fixing cyanobacterium to rice fields.</title>
        <authorList>
            <person name="Chen Z."/>
        </authorList>
    </citation>
    <scope>NUCLEOTIDE SEQUENCE [LARGE SCALE GENOMIC DNA]</scope>
    <source>
        <strain evidence="1">CCNUC1</strain>
    </source>
</reference>
<organism evidence="1 2">
    <name type="scientific">Nostoc sphaeroides CCNUC1</name>
    <dbReference type="NCBI Taxonomy" id="2653204"/>
    <lineage>
        <taxon>Bacteria</taxon>
        <taxon>Bacillati</taxon>
        <taxon>Cyanobacteriota</taxon>
        <taxon>Cyanophyceae</taxon>
        <taxon>Nostocales</taxon>
        <taxon>Nostocaceae</taxon>
        <taxon>Nostoc</taxon>
    </lineage>
</organism>
<name>A0A5P8WAB8_9NOSO</name>